<reference evidence="1 2" key="1">
    <citation type="journal article" date="2011" name="Stand. Genomic Sci.">
        <title>Complete genome sequence of Haliscomenobacter hydrossis type strain (O).</title>
        <authorList>
            <consortium name="US DOE Joint Genome Institute (JGI-PGF)"/>
            <person name="Daligault H."/>
            <person name="Lapidus A."/>
            <person name="Zeytun A."/>
            <person name="Nolan M."/>
            <person name="Lucas S."/>
            <person name="Del Rio T.G."/>
            <person name="Tice H."/>
            <person name="Cheng J.F."/>
            <person name="Tapia R."/>
            <person name="Han C."/>
            <person name="Goodwin L."/>
            <person name="Pitluck S."/>
            <person name="Liolios K."/>
            <person name="Pagani I."/>
            <person name="Ivanova N."/>
            <person name="Huntemann M."/>
            <person name="Mavromatis K."/>
            <person name="Mikhailova N."/>
            <person name="Pati A."/>
            <person name="Chen A."/>
            <person name="Palaniappan K."/>
            <person name="Land M."/>
            <person name="Hauser L."/>
            <person name="Brambilla E.M."/>
            <person name="Rohde M."/>
            <person name="Verbarg S."/>
            <person name="Goker M."/>
            <person name="Bristow J."/>
            <person name="Eisen J.A."/>
            <person name="Markowitz V."/>
            <person name="Hugenholtz P."/>
            <person name="Kyrpides N.C."/>
            <person name="Klenk H.P."/>
            <person name="Woyke T."/>
        </authorList>
    </citation>
    <scope>NUCLEOTIDE SEQUENCE [LARGE SCALE GENOMIC DNA]</scope>
    <source>
        <strain evidence="2">ATCC 27775 / DSM 1100 / LMG 10767 / O</strain>
    </source>
</reference>
<evidence type="ECO:0000313" key="1">
    <source>
        <dbReference type="EMBL" id="AEE53770.1"/>
    </source>
</evidence>
<gene>
    <name evidence="1" type="ordered locus">Halhy_5947</name>
</gene>
<dbReference type="HOGENOM" id="CLU_122784_0_0_10"/>
<dbReference type="KEGG" id="hhy:Halhy_5947"/>
<dbReference type="Gene3D" id="2.60.40.10">
    <property type="entry name" value="Immunoglobulins"/>
    <property type="match status" value="1"/>
</dbReference>
<dbReference type="PROSITE" id="PS51257">
    <property type="entry name" value="PROKAR_LIPOPROTEIN"/>
    <property type="match status" value="1"/>
</dbReference>
<dbReference type="Proteomes" id="UP000008461">
    <property type="component" value="Chromosome"/>
</dbReference>
<keyword evidence="2" id="KW-1185">Reference proteome</keyword>
<dbReference type="PANTHER" id="PTHR37833">
    <property type="entry name" value="LIPOPROTEIN-RELATED"/>
    <property type="match status" value="1"/>
</dbReference>
<dbReference type="PANTHER" id="PTHR37833:SF1">
    <property type="entry name" value="SIGNAL PEPTIDE PROTEIN"/>
    <property type="match status" value="1"/>
</dbReference>
<organism evidence="1 2">
    <name type="scientific">Haliscomenobacter hydrossis (strain ATCC 27775 / DSM 1100 / LMG 10767 / O)</name>
    <dbReference type="NCBI Taxonomy" id="760192"/>
    <lineage>
        <taxon>Bacteria</taxon>
        <taxon>Pseudomonadati</taxon>
        <taxon>Bacteroidota</taxon>
        <taxon>Saprospiria</taxon>
        <taxon>Saprospirales</taxon>
        <taxon>Haliscomenobacteraceae</taxon>
        <taxon>Haliscomenobacter</taxon>
    </lineage>
</organism>
<reference key="2">
    <citation type="submission" date="2011-04" db="EMBL/GenBank/DDBJ databases">
        <title>Complete sequence of chromosome of Haliscomenobacter hydrossis DSM 1100.</title>
        <authorList>
            <consortium name="US DOE Joint Genome Institute (JGI-PGF)"/>
            <person name="Lucas S."/>
            <person name="Han J."/>
            <person name="Lapidus A."/>
            <person name="Bruce D."/>
            <person name="Goodwin L."/>
            <person name="Pitluck S."/>
            <person name="Peters L."/>
            <person name="Kyrpides N."/>
            <person name="Mavromatis K."/>
            <person name="Ivanova N."/>
            <person name="Ovchinnikova G."/>
            <person name="Pagani I."/>
            <person name="Daligault H."/>
            <person name="Detter J.C."/>
            <person name="Han C."/>
            <person name="Land M."/>
            <person name="Hauser L."/>
            <person name="Markowitz V."/>
            <person name="Cheng J.-F."/>
            <person name="Hugenholtz P."/>
            <person name="Woyke T."/>
            <person name="Wu D."/>
            <person name="Verbarg S."/>
            <person name="Frueling A."/>
            <person name="Brambilla E."/>
            <person name="Klenk H.-P."/>
            <person name="Eisen J.A."/>
        </authorList>
    </citation>
    <scope>NUCLEOTIDE SEQUENCE</scope>
    <source>
        <strain>DSM 1100</strain>
    </source>
</reference>
<dbReference type="Pfam" id="PF07610">
    <property type="entry name" value="DUF1573"/>
    <property type="match status" value="1"/>
</dbReference>
<sequence length="162" mass="17761">MRYISLFIFLFFALACQNKSKEDQRAVEEITDPELIYNSDIIRNPVSANAEPQDTVNVAKLEFNSHSFDFGEVEEGEVVTHAFEFTNTGKVPLVITNGHSTCGCTVPEWPKEAIKPGGKGKIVVKFDSNGKAGPQAKPITIVANTYPSQTMLELVGLVNAKN</sequence>
<dbReference type="InterPro" id="IPR011467">
    <property type="entry name" value="DUF1573"/>
</dbReference>
<dbReference type="AlphaFoldDB" id="F4L097"/>
<dbReference type="EMBL" id="CP002691">
    <property type="protein sequence ID" value="AEE53770.1"/>
    <property type="molecule type" value="Genomic_DNA"/>
</dbReference>
<accession>F4L097</accession>
<name>F4L097_HALH1</name>
<dbReference type="OrthoDB" id="826619at2"/>
<evidence type="ECO:0008006" key="3">
    <source>
        <dbReference type="Google" id="ProtNLM"/>
    </source>
</evidence>
<dbReference type="STRING" id="760192.Halhy_5947"/>
<protein>
    <recommendedName>
        <fullName evidence="3">DUF1573 domain-containing protein</fullName>
    </recommendedName>
</protein>
<dbReference type="InterPro" id="IPR013783">
    <property type="entry name" value="Ig-like_fold"/>
</dbReference>
<proteinExistence type="predicted"/>
<dbReference type="eggNOG" id="COG2885">
    <property type="taxonomic scope" value="Bacteria"/>
</dbReference>
<dbReference type="RefSeq" id="WP_013768298.1">
    <property type="nucleotide sequence ID" value="NC_015510.1"/>
</dbReference>
<evidence type="ECO:0000313" key="2">
    <source>
        <dbReference type="Proteomes" id="UP000008461"/>
    </source>
</evidence>